<keyword evidence="1" id="KW-0472">Membrane</keyword>
<sequence length="247" mass="26597">MRLSAVYDFKNRIDETCICIGRFILLIVASALVFGCGTDKSMGSQIFTNGDIYINSSEKVHNLLVKDGTVEEYNVDLEDHKDAEIIDIEGGVAYPGFNDSHAHLMETGLFLSAGINLAGVEGVDGIAAAVEKKAASVEEGGLILGVGFSLRDYNAWSLADLAKIDAAAGNRLVYLGDKLGHNVVINSKAITYTGLTPETPVPLGGKMIIQDGKLTGMLRESAMILPSSKLFKLFKKRRYKGRHGENA</sequence>
<keyword evidence="1" id="KW-0812">Transmembrane</keyword>
<name>A0A7X9IK86_9DELT</name>
<evidence type="ECO:0000313" key="4">
    <source>
        <dbReference type="Proteomes" id="UP000524246"/>
    </source>
</evidence>
<dbReference type="AlphaFoldDB" id="A0A7X9IK86"/>
<feature type="domain" description="Amidohydrolase 3" evidence="2">
    <location>
        <begin position="84"/>
        <end position="222"/>
    </location>
</feature>
<dbReference type="InterPro" id="IPR013108">
    <property type="entry name" value="Amidohydro_3"/>
</dbReference>
<protein>
    <submittedName>
        <fullName evidence="3">Amidohydrolase family protein</fullName>
    </submittedName>
</protein>
<feature type="transmembrane region" description="Helical" evidence="1">
    <location>
        <begin position="20"/>
        <end position="37"/>
    </location>
</feature>
<dbReference type="EMBL" id="JAAZON010000312">
    <property type="protein sequence ID" value="NMC62922.1"/>
    <property type="molecule type" value="Genomic_DNA"/>
</dbReference>
<dbReference type="InterPro" id="IPR011059">
    <property type="entry name" value="Metal-dep_hydrolase_composite"/>
</dbReference>
<dbReference type="Pfam" id="PF07969">
    <property type="entry name" value="Amidohydro_3"/>
    <property type="match status" value="1"/>
</dbReference>
<dbReference type="Gene3D" id="3.10.310.70">
    <property type="match status" value="1"/>
</dbReference>
<dbReference type="Gene3D" id="2.30.40.10">
    <property type="entry name" value="Urease, subunit C, domain 1"/>
    <property type="match status" value="1"/>
</dbReference>
<organism evidence="3 4">
    <name type="scientific">SAR324 cluster bacterium</name>
    <dbReference type="NCBI Taxonomy" id="2024889"/>
    <lineage>
        <taxon>Bacteria</taxon>
        <taxon>Deltaproteobacteria</taxon>
        <taxon>SAR324 cluster</taxon>
    </lineage>
</organism>
<dbReference type="PANTHER" id="PTHR22642">
    <property type="entry name" value="IMIDAZOLONEPROPIONASE"/>
    <property type="match status" value="1"/>
</dbReference>
<proteinExistence type="predicted"/>
<comment type="caution">
    <text evidence="3">The sequence shown here is derived from an EMBL/GenBank/DDBJ whole genome shotgun (WGS) entry which is preliminary data.</text>
</comment>
<evidence type="ECO:0000313" key="3">
    <source>
        <dbReference type="EMBL" id="NMC62922.1"/>
    </source>
</evidence>
<evidence type="ECO:0000259" key="2">
    <source>
        <dbReference type="Pfam" id="PF07969"/>
    </source>
</evidence>
<evidence type="ECO:0000256" key="1">
    <source>
        <dbReference type="SAM" id="Phobius"/>
    </source>
</evidence>
<keyword evidence="3" id="KW-0378">Hydrolase</keyword>
<dbReference type="PANTHER" id="PTHR22642:SF2">
    <property type="entry name" value="PROTEIN LONG AFTER FAR-RED 3"/>
    <property type="match status" value="1"/>
</dbReference>
<dbReference type="Proteomes" id="UP000524246">
    <property type="component" value="Unassembled WGS sequence"/>
</dbReference>
<dbReference type="SUPFAM" id="SSF51338">
    <property type="entry name" value="Composite domain of metallo-dependent hydrolases"/>
    <property type="match status" value="1"/>
</dbReference>
<dbReference type="GO" id="GO:0016810">
    <property type="term" value="F:hydrolase activity, acting on carbon-nitrogen (but not peptide) bonds"/>
    <property type="evidence" value="ECO:0007669"/>
    <property type="project" value="InterPro"/>
</dbReference>
<reference evidence="3 4" key="1">
    <citation type="journal article" date="2020" name="Biotechnol. Biofuels">
        <title>New insights from the biogas microbiome by comprehensive genome-resolved metagenomics of nearly 1600 species originating from multiple anaerobic digesters.</title>
        <authorList>
            <person name="Campanaro S."/>
            <person name="Treu L."/>
            <person name="Rodriguez-R L.M."/>
            <person name="Kovalovszki A."/>
            <person name="Ziels R.M."/>
            <person name="Maus I."/>
            <person name="Zhu X."/>
            <person name="Kougias P.G."/>
            <person name="Basile A."/>
            <person name="Luo G."/>
            <person name="Schluter A."/>
            <person name="Konstantinidis K.T."/>
            <person name="Angelidaki I."/>
        </authorList>
    </citation>
    <scope>NUCLEOTIDE SEQUENCE [LARGE SCALE GENOMIC DNA]</scope>
    <source>
        <strain evidence="3">AS27yjCOA_65</strain>
    </source>
</reference>
<keyword evidence="1" id="KW-1133">Transmembrane helix</keyword>
<gene>
    <name evidence="3" type="ORF">GYA55_07095</name>
</gene>
<accession>A0A7X9IK86</accession>